<dbReference type="AlphaFoldDB" id="A8RRG3"/>
<reference evidence="9 10" key="2">
    <citation type="submission" date="2007-09" db="EMBL/GenBank/DDBJ databases">
        <title>Draft genome sequence of Clostridium bolteae (ATCC BAA-613).</title>
        <authorList>
            <person name="Sudarsanam P."/>
            <person name="Ley R."/>
            <person name="Guruge J."/>
            <person name="Turnbaugh P.J."/>
            <person name="Mahowald M."/>
            <person name="Liep D."/>
            <person name="Gordon J."/>
        </authorList>
    </citation>
    <scope>NUCLEOTIDE SEQUENCE [LARGE SCALE GENOMIC DNA]</scope>
    <source>
        <strain evidence="10">ATCC BAA-613 / DSM 15670 / CCUG 46953 / JCM 12243 / WAL 16351</strain>
    </source>
</reference>
<feature type="region of interest" description="Disordered" evidence="6">
    <location>
        <begin position="366"/>
        <end position="386"/>
    </location>
</feature>
<feature type="transmembrane region" description="Helical" evidence="7">
    <location>
        <begin position="185"/>
        <end position="210"/>
    </location>
</feature>
<dbReference type="HOGENOM" id="CLU_039483_8_4_9"/>
<organism evidence="9 10">
    <name type="scientific">Enterocloster bolteae (strain ATCC BAA-613 / DSM 15670 / CCUG 46953 / JCM 12243 / WAL 16351)</name>
    <name type="common">Clostridium bolteae</name>
    <dbReference type="NCBI Taxonomy" id="411902"/>
    <lineage>
        <taxon>Bacteria</taxon>
        <taxon>Bacillati</taxon>
        <taxon>Bacillota</taxon>
        <taxon>Clostridia</taxon>
        <taxon>Lachnospirales</taxon>
        <taxon>Lachnospiraceae</taxon>
        <taxon>Enterocloster</taxon>
    </lineage>
</organism>
<keyword evidence="4 7" id="KW-1133">Transmembrane helix</keyword>
<dbReference type="GO" id="GO:0140359">
    <property type="term" value="F:ABC-type transporter activity"/>
    <property type="evidence" value="ECO:0007669"/>
    <property type="project" value="InterPro"/>
</dbReference>
<feature type="transmembrane region" description="Helical" evidence="7">
    <location>
        <begin position="222"/>
        <end position="247"/>
    </location>
</feature>
<dbReference type="InterPro" id="IPR013525">
    <property type="entry name" value="ABC2_TM"/>
</dbReference>
<feature type="transmembrane region" description="Helical" evidence="7">
    <location>
        <begin position="288"/>
        <end position="309"/>
    </location>
</feature>
<evidence type="ECO:0000256" key="2">
    <source>
        <dbReference type="ARBA" id="ARBA00022475"/>
    </source>
</evidence>
<dbReference type="PaxDb" id="411902-CLOBOL_02996"/>
<dbReference type="Gene3D" id="3.40.1710.10">
    <property type="entry name" value="abc type-2 transporter like domain"/>
    <property type="match status" value="1"/>
</dbReference>
<dbReference type="Proteomes" id="UP000005396">
    <property type="component" value="Unassembled WGS sequence"/>
</dbReference>
<keyword evidence="3 7" id="KW-0812">Transmembrane</keyword>
<feature type="transmembrane region" description="Helical" evidence="7">
    <location>
        <begin position="253"/>
        <end position="276"/>
    </location>
</feature>
<dbReference type="PANTHER" id="PTHR30294:SF29">
    <property type="entry name" value="MULTIDRUG ABC TRANSPORTER PERMEASE YBHS-RELATED"/>
    <property type="match status" value="1"/>
</dbReference>
<evidence type="ECO:0000256" key="4">
    <source>
        <dbReference type="ARBA" id="ARBA00022989"/>
    </source>
</evidence>
<name>A8RRG3_ENTBW</name>
<feature type="domain" description="ABC-2 type transporter transmembrane" evidence="8">
    <location>
        <begin position="25"/>
        <end position="359"/>
    </location>
</feature>
<comment type="caution">
    <text evidence="9">The sequence shown here is derived from an EMBL/GenBank/DDBJ whole genome shotgun (WGS) entry which is preliminary data.</text>
</comment>
<evidence type="ECO:0000259" key="8">
    <source>
        <dbReference type="Pfam" id="PF12698"/>
    </source>
</evidence>
<dbReference type="Pfam" id="PF12698">
    <property type="entry name" value="ABC2_membrane_3"/>
    <property type="match status" value="1"/>
</dbReference>
<sequence>MREWMKQAGSLASSMKKRYITIPMLILLLVPTILSLLMGAEFVHLPFQKVPTIIVNHDHSETVQSLIQMISDNRTFDVIACTDEEDDLKEAFYYNKALAGIVIPEHFSEDLLNGREAKIMIFNDGALSTVASGMRGTIAEALGTIKSGYMLKLAEGKGIPPQAAMNLIAPMGYVTKAISNPSKNVAYMMMEGILLTIVQIGAGCVGACVCERGSFGRLMKKAGFITGIACVSALGCIVTQTLCFGFPYKSSPWAGILMTVFTCFGITLFGILQNLGTGGNCEEAVQKCSIISFTMLLAGYTFPVISMPWPCKFLTWFMPNTHYIVPFRDMALVERSFLSEAHHVLWLMGFCAVMVLAVAKKFRDAGAEPGKTPADGPRTENGVAGI</sequence>
<evidence type="ECO:0000256" key="1">
    <source>
        <dbReference type="ARBA" id="ARBA00004651"/>
    </source>
</evidence>
<comment type="subcellular location">
    <subcellularLocation>
        <location evidence="1">Cell membrane</location>
        <topology evidence="1">Multi-pass membrane protein</topology>
    </subcellularLocation>
</comment>
<feature type="transmembrane region" description="Helical" evidence="7">
    <location>
        <begin position="341"/>
        <end position="359"/>
    </location>
</feature>
<evidence type="ECO:0000256" key="5">
    <source>
        <dbReference type="ARBA" id="ARBA00023136"/>
    </source>
</evidence>
<evidence type="ECO:0000313" key="9">
    <source>
        <dbReference type="EMBL" id="EDP16662.1"/>
    </source>
</evidence>
<evidence type="ECO:0000256" key="7">
    <source>
        <dbReference type="SAM" id="Phobius"/>
    </source>
</evidence>
<evidence type="ECO:0000256" key="3">
    <source>
        <dbReference type="ARBA" id="ARBA00022692"/>
    </source>
</evidence>
<dbReference type="eggNOG" id="COG0842">
    <property type="taxonomic scope" value="Bacteria"/>
</dbReference>
<protein>
    <recommendedName>
        <fullName evidence="8">ABC-2 type transporter transmembrane domain-containing protein</fullName>
    </recommendedName>
</protein>
<gene>
    <name evidence="9" type="ORF">CLOBOL_02996</name>
</gene>
<dbReference type="PANTHER" id="PTHR30294">
    <property type="entry name" value="MEMBRANE COMPONENT OF ABC TRANSPORTER YHHJ-RELATED"/>
    <property type="match status" value="1"/>
</dbReference>
<keyword evidence="5 7" id="KW-0472">Membrane</keyword>
<proteinExistence type="predicted"/>
<evidence type="ECO:0000313" key="10">
    <source>
        <dbReference type="Proteomes" id="UP000005396"/>
    </source>
</evidence>
<dbReference type="InterPro" id="IPR051449">
    <property type="entry name" value="ABC-2_transporter_component"/>
</dbReference>
<dbReference type="GO" id="GO:0005886">
    <property type="term" value="C:plasma membrane"/>
    <property type="evidence" value="ECO:0007669"/>
    <property type="project" value="UniProtKB-SubCell"/>
</dbReference>
<reference evidence="9 10" key="1">
    <citation type="submission" date="2007-08" db="EMBL/GenBank/DDBJ databases">
        <authorList>
            <person name="Fulton L."/>
            <person name="Clifton S."/>
            <person name="Fulton B."/>
            <person name="Xu J."/>
            <person name="Minx P."/>
            <person name="Pepin K.H."/>
            <person name="Johnson M."/>
            <person name="Thiruvilangam P."/>
            <person name="Bhonagiri V."/>
            <person name="Nash W.E."/>
            <person name="Mardis E.R."/>
            <person name="Wilson R.K."/>
        </authorList>
    </citation>
    <scope>NUCLEOTIDE SEQUENCE [LARGE SCALE GENOMIC DNA]</scope>
    <source>
        <strain evidence="10">ATCC BAA-613 / DSM 15670 / CCUG 46953 / JCM 12243 / WAL 16351</strain>
    </source>
</reference>
<keyword evidence="2" id="KW-1003">Cell membrane</keyword>
<accession>A8RRG3</accession>
<evidence type="ECO:0000256" key="6">
    <source>
        <dbReference type="SAM" id="MobiDB-lite"/>
    </source>
</evidence>
<dbReference type="EMBL" id="ABCC02000028">
    <property type="protein sequence ID" value="EDP16662.1"/>
    <property type="molecule type" value="Genomic_DNA"/>
</dbReference>